<dbReference type="Gene3D" id="1.10.287.130">
    <property type="match status" value="1"/>
</dbReference>
<evidence type="ECO:0000256" key="10">
    <source>
        <dbReference type="ARBA" id="ARBA00023136"/>
    </source>
</evidence>
<dbReference type="PROSITE" id="PS51257">
    <property type="entry name" value="PROKAR_LIPOPROTEIN"/>
    <property type="match status" value="1"/>
</dbReference>
<keyword evidence="10" id="KW-0472">Membrane</keyword>
<dbReference type="PROSITE" id="PS50109">
    <property type="entry name" value="HIS_KIN"/>
    <property type="match status" value="1"/>
</dbReference>
<feature type="domain" description="Histidine kinase" evidence="12">
    <location>
        <begin position="251"/>
        <end position="462"/>
    </location>
</feature>
<feature type="region of interest" description="Disordered" evidence="11">
    <location>
        <begin position="62"/>
        <end position="82"/>
    </location>
</feature>
<evidence type="ECO:0000256" key="5">
    <source>
        <dbReference type="ARBA" id="ARBA00022679"/>
    </source>
</evidence>
<dbReference type="InterPro" id="IPR005467">
    <property type="entry name" value="His_kinase_dom"/>
</dbReference>
<dbReference type="CDD" id="cd00075">
    <property type="entry name" value="HATPase"/>
    <property type="match status" value="1"/>
</dbReference>
<evidence type="ECO:0000256" key="4">
    <source>
        <dbReference type="ARBA" id="ARBA00022553"/>
    </source>
</evidence>
<sequence>MPLRSRLALLTALTVALAVAACAAGAWFLVRGELIRSLDETLRDNRLGPELLAARGTTLGCREIPGDGTGEDPPTGDGDHPPLPFDDITRIVSTAGESCVLFGYADLPVTEADREVAVGARPETVHTAVGTDGVEYRVYTRQLPGFVNALSVARPMSEVTEPLRSLAVVLSLLAVAGAVGAAGVGTAIARAGLRPVDRLAEAAEHIARTEDLSVRIPVTGDDEVARLSRSFNEMTAALASSRDLQHQLIADAGHELRTPLTSLRTNIELLARSEAGGRQLDPGVRRELLASVTSQLGELTGLIGDLQELSRPERRASRHPGTVGLHDVVGRAVSRARLRAPGTAIEAEAEPWWVRAEASALERAVINLLDNAVKFGADGGAVEVVLRDGELRIRDHGPGIPPDQLPHVFERFWRSPDARGLPGSGLGLSIVARAVRESGGTVELRPAPGGGTEAVLRLPGAPHPPPEEPPPGGPAPGGTAPPG</sequence>
<keyword evidence="8" id="KW-1133">Transmembrane helix</keyword>
<evidence type="ECO:0000256" key="9">
    <source>
        <dbReference type="ARBA" id="ARBA00023012"/>
    </source>
</evidence>
<comment type="catalytic activity">
    <reaction evidence="1">
        <text>ATP + protein L-histidine = ADP + protein N-phospho-L-histidine.</text>
        <dbReference type="EC" id="2.7.13.3"/>
    </reaction>
</comment>
<evidence type="ECO:0000256" key="7">
    <source>
        <dbReference type="ARBA" id="ARBA00022777"/>
    </source>
</evidence>
<accession>A0A7W3XVV1</accession>
<keyword evidence="6" id="KW-0812">Transmembrane</keyword>
<dbReference type="InterPro" id="IPR036890">
    <property type="entry name" value="HATPase_C_sf"/>
</dbReference>
<dbReference type="GO" id="GO:0000155">
    <property type="term" value="F:phosphorelay sensor kinase activity"/>
    <property type="evidence" value="ECO:0007669"/>
    <property type="project" value="InterPro"/>
</dbReference>
<dbReference type="GO" id="GO:0005886">
    <property type="term" value="C:plasma membrane"/>
    <property type="evidence" value="ECO:0007669"/>
    <property type="project" value="UniProtKB-SubCell"/>
</dbReference>
<dbReference type="PROSITE" id="PS50885">
    <property type="entry name" value="HAMP"/>
    <property type="match status" value="1"/>
</dbReference>
<dbReference type="SMART" id="SM00387">
    <property type="entry name" value="HATPase_c"/>
    <property type="match status" value="1"/>
</dbReference>
<evidence type="ECO:0000256" key="2">
    <source>
        <dbReference type="ARBA" id="ARBA00004236"/>
    </source>
</evidence>
<dbReference type="Pfam" id="PF00672">
    <property type="entry name" value="HAMP"/>
    <property type="match status" value="1"/>
</dbReference>
<dbReference type="InterPro" id="IPR004358">
    <property type="entry name" value="Sig_transdc_His_kin-like_C"/>
</dbReference>
<feature type="compositionally biased region" description="Pro residues" evidence="11">
    <location>
        <begin position="461"/>
        <end position="483"/>
    </location>
</feature>
<organism evidence="14 15">
    <name type="scientific">Streptomyces calidiresistens</name>
    <dbReference type="NCBI Taxonomy" id="1485586"/>
    <lineage>
        <taxon>Bacteria</taxon>
        <taxon>Bacillati</taxon>
        <taxon>Actinomycetota</taxon>
        <taxon>Actinomycetes</taxon>
        <taxon>Kitasatosporales</taxon>
        <taxon>Streptomycetaceae</taxon>
        <taxon>Streptomyces</taxon>
    </lineage>
</organism>
<keyword evidence="9" id="KW-0902">Two-component regulatory system</keyword>
<dbReference type="PRINTS" id="PR00344">
    <property type="entry name" value="BCTRLSENSOR"/>
</dbReference>
<evidence type="ECO:0000256" key="3">
    <source>
        <dbReference type="ARBA" id="ARBA00012438"/>
    </source>
</evidence>
<dbReference type="AlphaFoldDB" id="A0A7W3XVV1"/>
<evidence type="ECO:0000259" key="12">
    <source>
        <dbReference type="PROSITE" id="PS50109"/>
    </source>
</evidence>
<dbReference type="CDD" id="cd00082">
    <property type="entry name" value="HisKA"/>
    <property type="match status" value="1"/>
</dbReference>
<protein>
    <recommendedName>
        <fullName evidence="3">histidine kinase</fullName>
        <ecNumber evidence="3">2.7.13.3</ecNumber>
    </recommendedName>
</protein>
<dbReference type="SMART" id="SM00388">
    <property type="entry name" value="HisKA"/>
    <property type="match status" value="1"/>
</dbReference>
<dbReference type="Pfam" id="PF02518">
    <property type="entry name" value="HATPase_c"/>
    <property type="match status" value="1"/>
</dbReference>
<keyword evidence="4" id="KW-0597">Phosphoprotein</keyword>
<dbReference type="SMART" id="SM00304">
    <property type="entry name" value="HAMP"/>
    <property type="match status" value="1"/>
</dbReference>
<evidence type="ECO:0000256" key="8">
    <source>
        <dbReference type="ARBA" id="ARBA00022989"/>
    </source>
</evidence>
<dbReference type="RefSeq" id="WP_182661415.1">
    <property type="nucleotide sequence ID" value="NZ_VKHS01000093.1"/>
</dbReference>
<dbReference type="Proteomes" id="UP000530234">
    <property type="component" value="Unassembled WGS sequence"/>
</dbReference>
<dbReference type="InterPro" id="IPR050428">
    <property type="entry name" value="TCS_sensor_his_kinase"/>
</dbReference>
<dbReference type="Gene3D" id="6.10.340.10">
    <property type="match status" value="1"/>
</dbReference>
<reference evidence="15" key="1">
    <citation type="submission" date="2019-10" db="EMBL/GenBank/DDBJ databases">
        <title>Streptomyces sp. nov., a novel actinobacterium isolated from alkaline environment.</title>
        <authorList>
            <person name="Golinska P."/>
        </authorList>
    </citation>
    <scope>NUCLEOTIDE SEQUENCE [LARGE SCALE GENOMIC DNA]</scope>
    <source>
        <strain evidence="15">DSM 42108</strain>
    </source>
</reference>
<dbReference type="InterPro" id="IPR036097">
    <property type="entry name" value="HisK_dim/P_sf"/>
</dbReference>
<evidence type="ECO:0000259" key="13">
    <source>
        <dbReference type="PROSITE" id="PS50885"/>
    </source>
</evidence>
<comment type="caution">
    <text evidence="14">The sequence shown here is derived from an EMBL/GenBank/DDBJ whole genome shotgun (WGS) entry which is preliminary data.</text>
</comment>
<dbReference type="CDD" id="cd06225">
    <property type="entry name" value="HAMP"/>
    <property type="match status" value="1"/>
</dbReference>
<dbReference type="SUPFAM" id="SSF55874">
    <property type="entry name" value="ATPase domain of HSP90 chaperone/DNA topoisomerase II/histidine kinase"/>
    <property type="match status" value="1"/>
</dbReference>
<proteinExistence type="predicted"/>
<dbReference type="InterPro" id="IPR003660">
    <property type="entry name" value="HAMP_dom"/>
</dbReference>
<feature type="domain" description="HAMP" evidence="13">
    <location>
        <begin position="190"/>
        <end position="243"/>
    </location>
</feature>
<dbReference type="Gene3D" id="3.30.565.10">
    <property type="entry name" value="Histidine kinase-like ATPase, C-terminal domain"/>
    <property type="match status" value="1"/>
</dbReference>
<dbReference type="EMBL" id="VKHS01000093">
    <property type="protein sequence ID" value="MBB0229178.1"/>
    <property type="molecule type" value="Genomic_DNA"/>
</dbReference>
<comment type="subcellular location">
    <subcellularLocation>
        <location evidence="2">Cell membrane</location>
    </subcellularLocation>
</comment>
<dbReference type="EC" id="2.7.13.3" evidence="3"/>
<dbReference type="Pfam" id="PF00512">
    <property type="entry name" value="HisKA"/>
    <property type="match status" value="1"/>
</dbReference>
<keyword evidence="5" id="KW-0808">Transferase</keyword>
<keyword evidence="7" id="KW-0418">Kinase</keyword>
<dbReference type="PANTHER" id="PTHR45436">
    <property type="entry name" value="SENSOR HISTIDINE KINASE YKOH"/>
    <property type="match status" value="1"/>
</dbReference>
<evidence type="ECO:0000313" key="14">
    <source>
        <dbReference type="EMBL" id="MBB0229178.1"/>
    </source>
</evidence>
<evidence type="ECO:0000256" key="11">
    <source>
        <dbReference type="SAM" id="MobiDB-lite"/>
    </source>
</evidence>
<dbReference type="InterPro" id="IPR003594">
    <property type="entry name" value="HATPase_dom"/>
</dbReference>
<keyword evidence="15" id="KW-1185">Reference proteome</keyword>
<gene>
    <name evidence="14" type="ORF">FOE67_06545</name>
</gene>
<dbReference type="SUPFAM" id="SSF47384">
    <property type="entry name" value="Homodimeric domain of signal transducing histidine kinase"/>
    <property type="match status" value="1"/>
</dbReference>
<evidence type="ECO:0000256" key="1">
    <source>
        <dbReference type="ARBA" id="ARBA00000085"/>
    </source>
</evidence>
<dbReference type="SUPFAM" id="SSF158472">
    <property type="entry name" value="HAMP domain-like"/>
    <property type="match status" value="1"/>
</dbReference>
<name>A0A7W3XVV1_9ACTN</name>
<evidence type="ECO:0000256" key="6">
    <source>
        <dbReference type="ARBA" id="ARBA00022692"/>
    </source>
</evidence>
<evidence type="ECO:0000313" key="15">
    <source>
        <dbReference type="Proteomes" id="UP000530234"/>
    </source>
</evidence>
<dbReference type="PANTHER" id="PTHR45436:SF5">
    <property type="entry name" value="SENSOR HISTIDINE KINASE TRCS"/>
    <property type="match status" value="1"/>
</dbReference>
<feature type="region of interest" description="Disordered" evidence="11">
    <location>
        <begin position="441"/>
        <end position="483"/>
    </location>
</feature>
<dbReference type="InterPro" id="IPR003661">
    <property type="entry name" value="HisK_dim/P_dom"/>
</dbReference>